<dbReference type="PIRSF" id="PIRSF028162">
    <property type="entry name" value="BcbE_prd"/>
    <property type="match status" value="1"/>
</dbReference>
<dbReference type="InterPro" id="IPR016873">
    <property type="entry name" value="Caps_polysacc_synth_BcbE_prd"/>
</dbReference>
<accession>A0A7Y8D656</accession>
<comment type="caution">
    <text evidence="1">The sequence shown here is derived from an EMBL/GenBank/DDBJ whole genome shotgun (WGS) entry which is preliminary data.</text>
</comment>
<name>A0A7Y8D656_PSEPU</name>
<gene>
    <name evidence="1" type="ORF">HX798_28445</name>
</gene>
<dbReference type="SUPFAM" id="SSF53448">
    <property type="entry name" value="Nucleotide-diphospho-sugar transferases"/>
    <property type="match status" value="1"/>
</dbReference>
<dbReference type="RefSeq" id="WP_177011344.1">
    <property type="nucleotide sequence ID" value="NZ_JACARV010000129.1"/>
</dbReference>
<dbReference type="Proteomes" id="UP000542695">
    <property type="component" value="Unassembled WGS sequence"/>
</dbReference>
<dbReference type="CDD" id="cd04183">
    <property type="entry name" value="GT2_BcE_like"/>
    <property type="match status" value="1"/>
</dbReference>
<evidence type="ECO:0000313" key="2">
    <source>
        <dbReference type="Proteomes" id="UP000542695"/>
    </source>
</evidence>
<dbReference type="Gene3D" id="3.90.550.10">
    <property type="entry name" value="Spore Coat Polysaccharide Biosynthesis Protein SpsA, Chain A"/>
    <property type="match status" value="1"/>
</dbReference>
<dbReference type="InterPro" id="IPR029044">
    <property type="entry name" value="Nucleotide-diphossugar_trans"/>
</dbReference>
<sequence length="235" mass="26946">MFIITMAGLSSRFFDAGYTVPKYQLELNGNTVFARSVLSFKKYFKTDKFVFVIRNIFDTATFVANEATQLGILDYEIVVLESETRGQAESAYLATSKFSADTPIYIFNIDTFRYNYTKPAFIEDCDGYLEVFNSEGSNWSFVLPDGTENVLQTTEKKRISDLCSDGLYYFKRKSVFETLFLEATNHQDTVLGEYYVAPLYNGLIARQGIVKYFKINNDQIDLCGTPDEYRALTKR</sequence>
<reference evidence="1 2" key="1">
    <citation type="submission" date="2020-04" db="EMBL/GenBank/DDBJ databases">
        <title>Molecular characterization of pseudomonads from Agaricus bisporus reveal novel blotch 2 pathogens in Western Europe.</title>
        <authorList>
            <person name="Taparia T."/>
            <person name="Krijger M."/>
            <person name="Haynes E."/>
            <person name="Elpinstone J.G."/>
            <person name="Noble R."/>
            <person name="Van Der Wolf J."/>
        </authorList>
    </citation>
    <scope>NUCLEOTIDE SEQUENCE [LARGE SCALE GENOMIC DNA]</scope>
    <source>
        <strain evidence="1 2">P7765</strain>
    </source>
</reference>
<organism evidence="1 2">
    <name type="scientific">Pseudomonas putida</name>
    <name type="common">Arthrobacter siderocapsulatus</name>
    <dbReference type="NCBI Taxonomy" id="303"/>
    <lineage>
        <taxon>Bacteria</taxon>
        <taxon>Pseudomonadati</taxon>
        <taxon>Pseudomonadota</taxon>
        <taxon>Gammaproteobacteria</taxon>
        <taxon>Pseudomonadales</taxon>
        <taxon>Pseudomonadaceae</taxon>
        <taxon>Pseudomonas</taxon>
    </lineage>
</organism>
<protein>
    <submittedName>
        <fullName evidence="1">Capsular biosynthesis protein</fullName>
    </submittedName>
</protein>
<proteinExistence type="predicted"/>
<evidence type="ECO:0000313" key="1">
    <source>
        <dbReference type="EMBL" id="NWC84183.1"/>
    </source>
</evidence>
<dbReference type="AlphaFoldDB" id="A0A7Y8D656"/>
<dbReference type="EMBL" id="JACARV010000129">
    <property type="protein sequence ID" value="NWC84183.1"/>
    <property type="molecule type" value="Genomic_DNA"/>
</dbReference>